<keyword evidence="1" id="KW-0812">Transmembrane</keyword>
<comment type="caution">
    <text evidence="2">The sequence shown here is derived from an EMBL/GenBank/DDBJ whole genome shotgun (WGS) entry which is preliminary data.</text>
</comment>
<name>A0ABT8P1N0_9BURK</name>
<accession>A0ABT8P1N0</accession>
<keyword evidence="1" id="KW-0472">Membrane</keyword>
<proteinExistence type="predicted"/>
<evidence type="ECO:0000313" key="3">
    <source>
        <dbReference type="Proteomes" id="UP001172217"/>
    </source>
</evidence>
<organism evidence="2 3">
    <name type="scientific">Burkholderia orbicola</name>
    <dbReference type="NCBI Taxonomy" id="2978683"/>
    <lineage>
        <taxon>Bacteria</taxon>
        <taxon>Pseudomonadati</taxon>
        <taxon>Pseudomonadota</taxon>
        <taxon>Betaproteobacteria</taxon>
        <taxon>Burkholderiales</taxon>
        <taxon>Burkholderiaceae</taxon>
        <taxon>Burkholderia</taxon>
        <taxon>Burkholderia cepacia complex</taxon>
    </lineage>
</organism>
<evidence type="ECO:0000256" key="1">
    <source>
        <dbReference type="SAM" id="Phobius"/>
    </source>
</evidence>
<keyword evidence="1" id="KW-1133">Transmembrane helix</keyword>
<evidence type="ECO:0000313" key="2">
    <source>
        <dbReference type="EMBL" id="MDN7527745.1"/>
    </source>
</evidence>
<dbReference type="Proteomes" id="UP001172217">
    <property type="component" value="Unassembled WGS sequence"/>
</dbReference>
<sequence>MAKQYLGNDHAVEMPVERVVPLAPARSDEDGPALPAFATQPVDTPWWQDAKMTTPVVLGAVVIVALLLCIVAVSVNRTSRRICAVLRDNANALAALAIAKADQVSTSESADVAAVVATQVNRAYYEQLIAAVERALAGHGYRFGHDASREVTLPLDVVDEAAKVFARTQIKYLYPLISDADLDEKIEAYQEDGYSEKFVRSIIEAMRGEGRFVETVPLASERVGLFTESV</sequence>
<keyword evidence="3" id="KW-1185">Reference proteome</keyword>
<dbReference type="RefSeq" id="WP_179841145.1">
    <property type="nucleotide sequence ID" value="NZ_JAUJQL010000023.1"/>
</dbReference>
<reference evidence="2" key="1">
    <citation type="submission" date="2023-07" db="EMBL/GenBank/DDBJ databases">
        <title>A collection of bacterial strains from the Burkholderia cepacia Research Laboratory and Repository.</title>
        <authorList>
            <person name="Lipuma J."/>
            <person name="Spilker T."/>
            <person name="Caverly L."/>
        </authorList>
    </citation>
    <scope>NUCLEOTIDE SEQUENCE</scope>
    <source>
        <strain evidence="2">AU45194</strain>
    </source>
</reference>
<protein>
    <submittedName>
        <fullName evidence="2">Uncharacterized protein</fullName>
    </submittedName>
</protein>
<feature type="transmembrane region" description="Helical" evidence="1">
    <location>
        <begin position="56"/>
        <end position="75"/>
    </location>
</feature>
<dbReference type="EMBL" id="JAUJQL010000023">
    <property type="protein sequence ID" value="MDN7527745.1"/>
    <property type="molecule type" value="Genomic_DNA"/>
</dbReference>
<gene>
    <name evidence="2" type="ORF">QZM70_32860</name>
</gene>